<dbReference type="AlphaFoldDB" id="A0A8H5M302"/>
<dbReference type="Proteomes" id="UP000518752">
    <property type="component" value="Unassembled WGS sequence"/>
</dbReference>
<reference evidence="1 2" key="1">
    <citation type="journal article" date="2020" name="ISME J.">
        <title>Uncovering the hidden diversity of litter-decomposition mechanisms in mushroom-forming fungi.</title>
        <authorList>
            <person name="Floudas D."/>
            <person name="Bentzer J."/>
            <person name="Ahren D."/>
            <person name="Johansson T."/>
            <person name="Persson P."/>
            <person name="Tunlid A."/>
        </authorList>
    </citation>
    <scope>NUCLEOTIDE SEQUENCE [LARGE SCALE GENOMIC DNA]</scope>
    <source>
        <strain evidence="1 2">CBS 406.79</strain>
    </source>
</reference>
<organism evidence="1 2">
    <name type="scientific">Collybiopsis confluens</name>
    <dbReference type="NCBI Taxonomy" id="2823264"/>
    <lineage>
        <taxon>Eukaryota</taxon>
        <taxon>Fungi</taxon>
        <taxon>Dikarya</taxon>
        <taxon>Basidiomycota</taxon>
        <taxon>Agaricomycotina</taxon>
        <taxon>Agaricomycetes</taxon>
        <taxon>Agaricomycetidae</taxon>
        <taxon>Agaricales</taxon>
        <taxon>Marasmiineae</taxon>
        <taxon>Omphalotaceae</taxon>
        <taxon>Collybiopsis</taxon>
    </lineage>
</organism>
<keyword evidence="2" id="KW-1185">Reference proteome</keyword>
<dbReference type="PANTHER" id="PTHR37015:SF2">
    <property type="entry name" value="REVERSE TRANSCRIPTASE DOMAIN-CONTAINING PROTEIN"/>
    <property type="match status" value="1"/>
</dbReference>
<accession>A0A8H5M302</accession>
<dbReference type="PANTHER" id="PTHR37015">
    <property type="entry name" value="REVERSE TRANSCRIPTASE DOMAIN-CONTAINING PROTEIN"/>
    <property type="match status" value="1"/>
</dbReference>
<gene>
    <name evidence="1" type="ORF">D9757_009107</name>
</gene>
<evidence type="ECO:0008006" key="3">
    <source>
        <dbReference type="Google" id="ProtNLM"/>
    </source>
</evidence>
<evidence type="ECO:0000313" key="1">
    <source>
        <dbReference type="EMBL" id="KAF5378968.1"/>
    </source>
</evidence>
<name>A0A8H5M302_9AGAR</name>
<protein>
    <recommendedName>
        <fullName evidence="3">Reverse transcriptase</fullName>
    </recommendedName>
</protein>
<dbReference type="OrthoDB" id="74545at2759"/>
<evidence type="ECO:0000313" key="2">
    <source>
        <dbReference type="Proteomes" id="UP000518752"/>
    </source>
</evidence>
<comment type="caution">
    <text evidence="1">The sequence shown here is derived from an EMBL/GenBank/DDBJ whole genome shotgun (WGS) entry which is preliminary data.</text>
</comment>
<proteinExistence type="predicted"/>
<dbReference type="EMBL" id="JAACJN010000072">
    <property type="protein sequence ID" value="KAF5378968.1"/>
    <property type="molecule type" value="Genomic_DNA"/>
</dbReference>
<sequence length="315" mass="36004">MRNCSATSSRNGCIVTSARTEPAGSTRPEGEEQRDRIQELTFSSKHIDLDAIPSRPLATASLGILRASICNFNDRLFTSPINSDVIISEVANVLRMQLARLDTWEWPDGKKGVFVEMRRHLSGKYRAYMDNEIVQVLLFQYIGMKWSMALKEAFRLVVKSNAWKTGVEGTHPLTRDHIIRRQYFGLENGPSFTAETIQAHRRRIQLDQFFMTQLLDYSWCFCAAGVAEVDQCRCILEEGFVWEFGLKWLAAKLRFENSSEVMVRQRGVPIAHALSVICGEALLFVVDFAVNQRAQGLYIYRIYDDFWLTSHSSSI</sequence>